<keyword evidence="11" id="KW-0472">Membrane</keyword>
<evidence type="ECO:0000256" key="4">
    <source>
        <dbReference type="ARBA" id="ARBA00022723"/>
    </source>
</evidence>
<keyword evidence="11" id="KW-1133">Transmembrane helix</keyword>
<keyword evidence="6" id="KW-0862">Zinc</keyword>
<keyword evidence="11" id="KW-0812">Transmembrane</keyword>
<keyword evidence="5 9" id="KW-0863">Zinc-finger</keyword>
<dbReference type="SMART" id="SM00744">
    <property type="entry name" value="RINGv"/>
    <property type="match status" value="1"/>
</dbReference>
<dbReference type="InterPro" id="IPR011016">
    <property type="entry name" value="Znf_RING-CH"/>
</dbReference>
<reference evidence="14" key="1">
    <citation type="submission" date="2018-07" db="EMBL/GenBank/DDBJ databases">
        <authorList>
            <person name="Quirk P.G."/>
            <person name="Krulwich T.A."/>
        </authorList>
    </citation>
    <scope>NUCLEOTIDE SEQUENCE</scope>
</reference>
<dbReference type="GO" id="GO:0005765">
    <property type="term" value="C:lysosomal membrane"/>
    <property type="evidence" value="ECO:0007669"/>
    <property type="project" value="UniProtKB-SubCell"/>
</dbReference>
<dbReference type="CDD" id="cd16698">
    <property type="entry name" value="RING_CH-C4HC3_MARCH1-like"/>
    <property type="match status" value="1"/>
</dbReference>
<evidence type="ECO:0000256" key="7">
    <source>
        <dbReference type="ARBA" id="ARBA00022859"/>
    </source>
</evidence>
<dbReference type="GO" id="GO:0031901">
    <property type="term" value="C:early endosome membrane"/>
    <property type="evidence" value="ECO:0007669"/>
    <property type="project" value="UniProtKB-SubCell"/>
</dbReference>
<evidence type="ECO:0000256" key="5">
    <source>
        <dbReference type="ARBA" id="ARBA00022771"/>
    </source>
</evidence>
<feature type="compositionally biased region" description="Low complexity" evidence="10">
    <location>
        <begin position="484"/>
        <end position="500"/>
    </location>
</feature>
<evidence type="ECO:0000259" key="13">
    <source>
        <dbReference type="PROSITE" id="PS51292"/>
    </source>
</evidence>
<protein>
    <submittedName>
        <fullName evidence="14">CSON005075 protein</fullName>
    </submittedName>
</protein>
<dbReference type="PROSITE" id="PS50089">
    <property type="entry name" value="ZF_RING_2"/>
    <property type="match status" value="1"/>
</dbReference>
<dbReference type="InterPro" id="IPR001841">
    <property type="entry name" value="Znf_RING"/>
</dbReference>
<evidence type="ECO:0000256" key="10">
    <source>
        <dbReference type="SAM" id="MobiDB-lite"/>
    </source>
</evidence>
<dbReference type="AlphaFoldDB" id="A0A336MSI5"/>
<dbReference type="PROSITE" id="PS51292">
    <property type="entry name" value="ZF_RING_CH"/>
    <property type="match status" value="1"/>
</dbReference>
<feature type="transmembrane region" description="Helical" evidence="11">
    <location>
        <begin position="116"/>
        <end position="134"/>
    </location>
</feature>
<name>A0A336MSI5_CULSO</name>
<feature type="transmembrane region" description="Helical" evidence="11">
    <location>
        <begin position="154"/>
        <end position="174"/>
    </location>
</feature>
<proteinExistence type="predicted"/>
<dbReference type="VEuPathDB" id="VectorBase:CSON005075"/>
<dbReference type="InterPro" id="IPR013083">
    <property type="entry name" value="Znf_RING/FYVE/PHD"/>
</dbReference>
<organism evidence="14">
    <name type="scientific">Culicoides sonorensis</name>
    <name type="common">Biting midge</name>
    <dbReference type="NCBI Taxonomy" id="179676"/>
    <lineage>
        <taxon>Eukaryota</taxon>
        <taxon>Metazoa</taxon>
        <taxon>Ecdysozoa</taxon>
        <taxon>Arthropoda</taxon>
        <taxon>Hexapoda</taxon>
        <taxon>Insecta</taxon>
        <taxon>Pterygota</taxon>
        <taxon>Neoptera</taxon>
        <taxon>Endopterygota</taxon>
        <taxon>Diptera</taxon>
        <taxon>Nematocera</taxon>
        <taxon>Chironomoidea</taxon>
        <taxon>Ceratopogonidae</taxon>
        <taxon>Ceratopogoninae</taxon>
        <taxon>Culicoides</taxon>
        <taxon>Monoculicoides</taxon>
    </lineage>
</organism>
<dbReference type="Gene3D" id="3.30.40.10">
    <property type="entry name" value="Zinc/RING finger domain, C3HC4 (zinc finger)"/>
    <property type="match status" value="1"/>
</dbReference>
<dbReference type="GO" id="GO:0002376">
    <property type="term" value="P:immune system process"/>
    <property type="evidence" value="ECO:0007669"/>
    <property type="project" value="UniProtKB-KW"/>
</dbReference>
<keyword evidence="8" id="KW-0968">Cytoplasmic vesicle</keyword>
<accession>A0A336MSI5</accession>
<evidence type="ECO:0000256" key="9">
    <source>
        <dbReference type="PROSITE-ProRule" id="PRU00175"/>
    </source>
</evidence>
<comment type="subcellular location">
    <subcellularLocation>
        <location evidence="2">Cytoplasmic vesicle membrane</location>
        <topology evidence="2">Multi-pass membrane protein</topology>
    </subcellularLocation>
    <subcellularLocation>
        <location evidence="3">Early endosome membrane</location>
        <topology evidence="3">Multi-pass membrane protein</topology>
    </subcellularLocation>
    <subcellularLocation>
        <location evidence="1">Lysosome membrane</location>
        <topology evidence="1">Multi-pass membrane protein</topology>
    </subcellularLocation>
</comment>
<feature type="region of interest" description="Disordered" evidence="10">
    <location>
        <begin position="426"/>
        <end position="456"/>
    </location>
</feature>
<evidence type="ECO:0000256" key="3">
    <source>
        <dbReference type="ARBA" id="ARBA00004520"/>
    </source>
</evidence>
<dbReference type="PANTHER" id="PTHR45981">
    <property type="entry name" value="LD02310P"/>
    <property type="match status" value="1"/>
</dbReference>
<keyword evidence="4" id="KW-0479">Metal-binding</keyword>
<evidence type="ECO:0000256" key="11">
    <source>
        <dbReference type="SAM" id="Phobius"/>
    </source>
</evidence>
<evidence type="ECO:0000313" key="14">
    <source>
        <dbReference type="EMBL" id="SSX32521.1"/>
    </source>
</evidence>
<evidence type="ECO:0000256" key="2">
    <source>
        <dbReference type="ARBA" id="ARBA00004439"/>
    </source>
</evidence>
<feature type="domain" description="RING-CH-type" evidence="13">
    <location>
        <begin position="33"/>
        <end position="94"/>
    </location>
</feature>
<gene>
    <name evidence="14" type="primary">CSON005075</name>
</gene>
<sequence length="500" mass="55612">MPRSASINEKPDLCSIDWTIVSAARYGSGSSQASQTSGDICRICHCESDPHNPLLTPCYCSGSLKYVHQSCLQQWLTASETSSCELCKFPFIMHSRIKPLNEWKSLDMSGVERRRLFCAILFHVAAALCVIWSLCVLIERAADEVRKGQIGWPFWTKLVVVTVGLTGGVVFMYIQCKQYLNLCNRWRARNRILLIQNAPEKVPISNSPGPIRYPGNANVTDASSNSASMYRTMDFYDGGMHGQAQVIANIESEREWILDDVSQVSFKPCRQGSGSLTPFHDSIHNMFDQQTNKSACSGSTTSNKLSAIVMTPPLEDPPSSLQIRCLDSAVFIENSDILGDKNNTQGNGHRHSSVLLSPCISDHHLNNVQEPGTNKLTQNARRYSDTIGAQPPTLYNMTDILGPEVRHNTTPNSNQIPITHNAMSSDVTSHRQTGHSTGNPLNYTSNNDTNNVSPSNHYNYRFKQKSLEDVLEPKQSDIFKSMPNLITSDNTDLTDNNNRH</sequence>
<evidence type="ECO:0000259" key="12">
    <source>
        <dbReference type="PROSITE" id="PS50089"/>
    </source>
</evidence>
<dbReference type="Pfam" id="PF12906">
    <property type="entry name" value="RINGv"/>
    <property type="match status" value="1"/>
</dbReference>
<dbReference type="SUPFAM" id="SSF57850">
    <property type="entry name" value="RING/U-box"/>
    <property type="match status" value="1"/>
</dbReference>
<feature type="region of interest" description="Disordered" evidence="10">
    <location>
        <begin position="481"/>
        <end position="500"/>
    </location>
</feature>
<dbReference type="GO" id="GO:0008270">
    <property type="term" value="F:zinc ion binding"/>
    <property type="evidence" value="ECO:0007669"/>
    <property type="project" value="UniProtKB-KW"/>
</dbReference>
<dbReference type="EMBL" id="UFQT01002047">
    <property type="protein sequence ID" value="SSX32521.1"/>
    <property type="molecule type" value="Genomic_DNA"/>
</dbReference>
<evidence type="ECO:0000256" key="1">
    <source>
        <dbReference type="ARBA" id="ARBA00004155"/>
    </source>
</evidence>
<feature type="domain" description="RING-type" evidence="12">
    <location>
        <begin position="41"/>
        <end position="88"/>
    </location>
</feature>
<evidence type="ECO:0000256" key="8">
    <source>
        <dbReference type="ARBA" id="ARBA00023329"/>
    </source>
</evidence>
<keyword evidence="7" id="KW-0391">Immunity</keyword>
<evidence type="ECO:0000256" key="6">
    <source>
        <dbReference type="ARBA" id="ARBA00022833"/>
    </source>
</evidence>